<evidence type="ECO:0000313" key="14">
    <source>
        <dbReference type="Proteomes" id="UP000245216"/>
    </source>
</evidence>
<feature type="domain" description="4Fe-4S ferredoxin-type" evidence="12">
    <location>
        <begin position="31"/>
        <end position="60"/>
    </location>
</feature>
<reference evidence="13 14" key="2">
    <citation type="submission" date="2018-05" db="EMBL/GenBank/DDBJ databases">
        <authorList>
            <person name="Lanie J.A."/>
            <person name="Ng W.-L."/>
            <person name="Kazmierczak K.M."/>
            <person name="Andrzejewski T.M."/>
            <person name="Davidsen T.M."/>
            <person name="Wayne K.J."/>
            <person name="Tettelin H."/>
            <person name="Glass J.I."/>
            <person name="Rusch D."/>
            <person name="Podicherti R."/>
            <person name="Tsui H.-C.T."/>
            <person name="Winkler M.E."/>
        </authorList>
    </citation>
    <scope>NUCLEOTIDE SEQUENCE [LARGE SCALE GENOMIC DNA]</scope>
    <source>
        <strain evidence="13 14">YBY</strain>
    </source>
</reference>
<evidence type="ECO:0000256" key="4">
    <source>
        <dbReference type="ARBA" id="ARBA00022485"/>
    </source>
</evidence>
<protein>
    <recommendedName>
        <fullName evidence="11">Ferredoxin</fullName>
    </recommendedName>
</protein>
<dbReference type="InterPro" id="IPR017900">
    <property type="entry name" value="4Fe4S_Fe_S_CS"/>
</dbReference>
<evidence type="ECO:0000256" key="6">
    <source>
        <dbReference type="ARBA" id="ARBA00022737"/>
    </source>
</evidence>
<dbReference type="PROSITE" id="PS51379">
    <property type="entry name" value="4FE4S_FER_2"/>
    <property type="match status" value="2"/>
</dbReference>
<reference evidence="13 14" key="1">
    <citation type="submission" date="2018-05" db="EMBL/GenBank/DDBJ databases">
        <title>Genome Sequence of an Efficient Indole-Degrading Bacterium, Alcaligenes sp.YBY.</title>
        <authorList>
            <person name="Yang B."/>
        </authorList>
    </citation>
    <scope>NUCLEOTIDE SEQUENCE [LARGE SCALE GENOMIC DNA]</scope>
    <source>
        <strain evidence="13 14">YBY</strain>
    </source>
</reference>
<dbReference type="GO" id="GO:0051539">
    <property type="term" value="F:4 iron, 4 sulfur cluster binding"/>
    <property type="evidence" value="ECO:0007669"/>
    <property type="project" value="UniProtKB-KW"/>
</dbReference>
<dbReference type="PANTHER" id="PTHR42859">
    <property type="entry name" value="OXIDOREDUCTASE"/>
    <property type="match status" value="1"/>
</dbReference>
<dbReference type="PROSITE" id="PS00198">
    <property type="entry name" value="4FE4S_FER_1"/>
    <property type="match status" value="1"/>
</dbReference>
<evidence type="ECO:0000256" key="10">
    <source>
        <dbReference type="ARBA" id="ARBA00023291"/>
    </source>
</evidence>
<dbReference type="AlphaFoldDB" id="A0A2U2BPA8"/>
<gene>
    <name evidence="13" type="ORF">DF183_03665</name>
</gene>
<evidence type="ECO:0000256" key="3">
    <source>
        <dbReference type="ARBA" id="ARBA00022448"/>
    </source>
</evidence>
<comment type="cofactor">
    <cofactor evidence="2 11">
        <name>[4Fe-4S] cluster</name>
        <dbReference type="ChEBI" id="CHEBI:49883"/>
    </cofactor>
</comment>
<comment type="caution">
    <text evidence="13">The sequence shown here is derived from an EMBL/GenBank/DDBJ whole genome shotgun (WGS) entry which is preliminary data.</text>
</comment>
<dbReference type="GO" id="GO:0009055">
    <property type="term" value="F:electron transfer activity"/>
    <property type="evidence" value="ECO:0007669"/>
    <property type="project" value="InterPro"/>
</dbReference>
<keyword evidence="7 11" id="KW-0249">Electron transport</keyword>
<sequence>MTCVVTDPCINCQYGECLEVCPADAFHRGPNFMVINPQSCINCTLCILACPVQAIASDYELGPEHRHYIPLNAELAQSWPVAFSGPPAHPDAHFWSEQTNKLALLQR</sequence>
<keyword evidence="4 11" id="KW-0004">4Fe-4S</keyword>
<dbReference type="InterPro" id="IPR022569">
    <property type="entry name" value="Fd_C"/>
</dbReference>
<dbReference type="PANTHER" id="PTHR42859:SF2">
    <property type="entry name" value="FERREDOXIN"/>
    <property type="match status" value="1"/>
</dbReference>
<evidence type="ECO:0000256" key="2">
    <source>
        <dbReference type="ARBA" id="ARBA00001966"/>
    </source>
</evidence>
<dbReference type="STRING" id="511.UZ73_01435"/>
<comment type="function">
    <text evidence="11">Ferredoxins are iron-sulfur proteins that transfer electrons in a wide variety of metabolic reactions.</text>
</comment>
<evidence type="ECO:0000259" key="12">
    <source>
        <dbReference type="PROSITE" id="PS51379"/>
    </source>
</evidence>
<keyword evidence="9 11" id="KW-0411">Iron-sulfur</keyword>
<feature type="domain" description="4Fe-4S ferredoxin-type" evidence="12">
    <location>
        <begin position="1"/>
        <end position="30"/>
    </location>
</feature>
<dbReference type="Pfam" id="PF11953">
    <property type="entry name" value="DUF3470"/>
    <property type="match status" value="1"/>
</dbReference>
<dbReference type="InterPro" id="IPR017896">
    <property type="entry name" value="4Fe4S_Fe-S-bd"/>
</dbReference>
<keyword evidence="8 11" id="KW-0408">Iron</keyword>
<evidence type="ECO:0000256" key="7">
    <source>
        <dbReference type="ARBA" id="ARBA00022982"/>
    </source>
</evidence>
<evidence type="ECO:0000256" key="1">
    <source>
        <dbReference type="ARBA" id="ARBA00001927"/>
    </source>
</evidence>
<evidence type="ECO:0000256" key="9">
    <source>
        <dbReference type="ARBA" id="ARBA00023014"/>
    </source>
</evidence>
<comment type="cofactor">
    <cofactor evidence="1 11">
        <name>[3Fe-4S] cluster</name>
        <dbReference type="ChEBI" id="CHEBI:21137"/>
    </cofactor>
</comment>
<dbReference type="GO" id="GO:0051538">
    <property type="term" value="F:3 iron, 4 sulfur cluster binding"/>
    <property type="evidence" value="ECO:0007669"/>
    <property type="project" value="UniProtKB-KW"/>
</dbReference>
<proteinExistence type="predicted"/>
<dbReference type="RefSeq" id="WP_086059884.1">
    <property type="nucleotide sequence ID" value="NZ_CAXOJJ010000006.1"/>
</dbReference>
<keyword evidence="3 11" id="KW-0813">Transport</keyword>
<dbReference type="InterPro" id="IPR000813">
    <property type="entry name" value="7Fe_ferredoxin"/>
</dbReference>
<evidence type="ECO:0000313" key="13">
    <source>
        <dbReference type="EMBL" id="PWE15837.1"/>
    </source>
</evidence>
<dbReference type="PRINTS" id="PR00354">
    <property type="entry name" value="7FE8SFRDOXIN"/>
</dbReference>
<keyword evidence="6 11" id="KW-0677">Repeat</keyword>
<dbReference type="Proteomes" id="UP000245216">
    <property type="component" value="Unassembled WGS sequence"/>
</dbReference>
<dbReference type="SUPFAM" id="SSF54862">
    <property type="entry name" value="4Fe-4S ferredoxins"/>
    <property type="match status" value="1"/>
</dbReference>
<dbReference type="EMBL" id="QEXO01000001">
    <property type="protein sequence ID" value="PWE15837.1"/>
    <property type="molecule type" value="Genomic_DNA"/>
</dbReference>
<dbReference type="InterPro" id="IPR050294">
    <property type="entry name" value="RnfB_subfamily"/>
</dbReference>
<accession>A0A2U2BPA8</accession>
<name>A0A2U2BPA8_ALCFA</name>
<keyword evidence="10 11" id="KW-0003">3Fe-4S</keyword>
<dbReference type="Pfam" id="PF12838">
    <property type="entry name" value="Fer4_7"/>
    <property type="match status" value="1"/>
</dbReference>
<dbReference type="Gene3D" id="3.30.70.20">
    <property type="match status" value="1"/>
</dbReference>
<evidence type="ECO:0000256" key="11">
    <source>
        <dbReference type="RuleBase" id="RU364098"/>
    </source>
</evidence>
<organism evidence="13 14">
    <name type="scientific">Alcaligenes faecalis</name>
    <dbReference type="NCBI Taxonomy" id="511"/>
    <lineage>
        <taxon>Bacteria</taxon>
        <taxon>Pseudomonadati</taxon>
        <taxon>Pseudomonadota</taxon>
        <taxon>Betaproteobacteria</taxon>
        <taxon>Burkholderiales</taxon>
        <taxon>Alcaligenaceae</taxon>
        <taxon>Alcaligenes</taxon>
    </lineage>
</organism>
<evidence type="ECO:0000256" key="5">
    <source>
        <dbReference type="ARBA" id="ARBA00022723"/>
    </source>
</evidence>
<keyword evidence="5 11" id="KW-0479">Metal-binding</keyword>
<dbReference type="GO" id="GO:0046872">
    <property type="term" value="F:metal ion binding"/>
    <property type="evidence" value="ECO:0007669"/>
    <property type="project" value="UniProtKB-KW"/>
</dbReference>
<evidence type="ECO:0000256" key="8">
    <source>
        <dbReference type="ARBA" id="ARBA00023004"/>
    </source>
</evidence>